<dbReference type="InterPro" id="IPR058240">
    <property type="entry name" value="rSAM_sf"/>
</dbReference>
<dbReference type="InterPro" id="IPR007197">
    <property type="entry name" value="rSAM"/>
</dbReference>
<dbReference type="PROSITE" id="PS51918">
    <property type="entry name" value="RADICAL_SAM"/>
    <property type="match status" value="1"/>
</dbReference>
<proteinExistence type="predicted"/>
<dbReference type="SFLD" id="SFLDS00029">
    <property type="entry name" value="Radical_SAM"/>
    <property type="match status" value="1"/>
</dbReference>
<reference evidence="5" key="1">
    <citation type="journal article" date="2014" name="Int. J. Syst. Evol. Microbiol.">
        <title>Complete genome sequence of Corynebacterium casei LMG S-19264T (=DSM 44701T), isolated from a smear-ripened cheese.</title>
        <authorList>
            <consortium name="US DOE Joint Genome Institute (JGI-PGF)"/>
            <person name="Walter F."/>
            <person name="Albersmeier A."/>
            <person name="Kalinowski J."/>
            <person name="Ruckert C."/>
        </authorList>
    </citation>
    <scope>NUCLEOTIDE SEQUENCE</scope>
    <source>
        <strain evidence="5">CGMCC 1.10859</strain>
    </source>
</reference>
<dbReference type="GO" id="GO:0046872">
    <property type="term" value="F:metal ion binding"/>
    <property type="evidence" value="ECO:0007669"/>
    <property type="project" value="UniProtKB-KW"/>
</dbReference>
<dbReference type="Gene3D" id="3.80.30.30">
    <property type="match status" value="1"/>
</dbReference>
<comment type="caution">
    <text evidence="5">The sequence shown here is derived from an EMBL/GenBank/DDBJ whole genome shotgun (WGS) entry which is preliminary data.</text>
</comment>
<gene>
    <name evidence="5" type="ORF">GCM10008024_12410</name>
    <name evidence="6" type="ORF">SAMN05444006_10575</name>
</gene>
<evidence type="ECO:0000259" key="4">
    <source>
        <dbReference type="PROSITE" id="PS51918"/>
    </source>
</evidence>
<dbReference type="PANTHER" id="PTHR43432:SF3">
    <property type="entry name" value="SLR0285 PROTEIN"/>
    <property type="match status" value="1"/>
</dbReference>
<dbReference type="Proteomes" id="UP000634647">
    <property type="component" value="Unassembled WGS sequence"/>
</dbReference>
<keyword evidence="7" id="KW-1185">Reference proteome</keyword>
<evidence type="ECO:0000256" key="3">
    <source>
        <dbReference type="ARBA" id="ARBA00023014"/>
    </source>
</evidence>
<dbReference type="Pfam" id="PF04055">
    <property type="entry name" value="Radical_SAM"/>
    <property type="match status" value="1"/>
</dbReference>
<accession>A0AAN4ZYP8</accession>
<keyword evidence="2" id="KW-0408">Iron</keyword>
<dbReference type="AlphaFoldDB" id="A0AAN4ZYP8"/>
<reference evidence="5" key="3">
    <citation type="submission" date="2023-06" db="EMBL/GenBank/DDBJ databases">
        <authorList>
            <person name="Sun Q."/>
            <person name="Zhou Y."/>
        </authorList>
    </citation>
    <scope>NUCLEOTIDE SEQUENCE</scope>
    <source>
        <strain evidence="5">CGMCC 1.10859</strain>
    </source>
</reference>
<evidence type="ECO:0000313" key="6">
    <source>
        <dbReference type="EMBL" id="SDW60279.1"/>
    </source>
</evidence>
<organism evidence="5 8">
    <name type="scientific">Allgaiera indica</name>
    <dbReference type="NCBI Taxonomy" id="765699"/>
    <lineage>
        <taxon>Bacteria</taxon>
        <taxon>Pseudomonadati</taxon>
        <taxon>Pseudomonadota</taxon>
        <taxon>Alphaproteobacteria</taxon>
        <taxon>Rhodobacterales</taxon>
        <taxon>Paracoccaceae</taxon>
        <taxon>Allgaiera</taxon>
    </lineage>
</organism>
<dbReference type="SMART" id="SM00729">
    <property type="entry name" value="Elp3"/>
    <property type="match status" value="1"/>
</dbReference>
<keyword evidence="1" id="KW-0479">Metal-binding</keyword>
<dbReference type="CDD" id="cd01335">
    <property type="entry name" value="Radical_SAM"/>
    <property type="match status" value="1"/>
</dbReference>
<sequence>MSDNARAKLPLSLPTSLPSGLHARGRGAGSNACGRFEATRREVFDDGWDLTLEARVLRTEVRQETPRSALRRNTSPDIAFDRSINPYRGCEHGCIYCFARPTHAYLNLSPGLDFETRLIARPGLGAVLERELRKPGYSAAPVAIGTNTDPYQPIEAEYRVMRELLEVLAAFRHPVTIVTKGALIERDLDLLAPMAAQGLLHVGISITTLDDGLSRKLEPRAPRPARRLQVIARLAEAGVPVRVMVAPVVPGLTDAETEAILTAARDAGARAASWIMLRLPREVSALFRDWLATHYPDRAARVMGRVRDLHGGQDYDPQWGQRMRGQGVWADLAAQRFDRATRRLGLDGKLAPLRRDLFAPPPRPGDQLSLGL</sequence>
<protein>
    <submittedName>
        <fullName evidence="6">DNA repair photolyase</fullName>
    </submittedName>
    <submittedName>
        <fullName evidence="5">Radical SAM protein</fullName>
    </submittedName>
</protein>
<dbReference type="SFLD" id="SFLDG01084">
    <property type="entry name" value="Uncharacterised_Radical_SAM_Su"/>
    <property type="match status" value="1"/>
</dbReference>
<dbReference type="EMBL" id="FNOB01000005">
    <property type="protein sequence ID" value="SDW60279.1"/>
    <property type="molecule type" value="Genomic_DNA"/>
</dbReference>
<evidence type="ECO:0000313" key="7">
    <source>
        <dbReference type="Proteomes" id="UP000199541"/>
    </source>
</evidence>
<dbReference type="InterPro" id="IPR006638">
    <property type="entry name" value="Elp3/MiaA/NifB-like_rSAM"/>
</dbReference>
<dbReference type="GO" id="GO:0003824">
    <property type="term" value="F:catalytic activity"/>
    <property type="evidence" value="ECO:0007669"/>
    <property type="project" value="InterPro"/>
</dbReference>
<feature type="domain" description="Radical SAM core" evidence="4">
    <location>
        <begin position="73"/>
        <end position="313"/>
    </location>
</feature>
<dbReference type="PANTHER" id="PTHR43432">
    <property type="entry name" value="SLR0285 PROTEIN"/>
    <property type="match status" value="1"/>
</dbReference>
<dbReference type="GO" id="GO:0051536">
    <property type="term" value="F:iron-sulfur cluster binding"/>
    <property type="evidence" value="ECO:0007669"/>
    <property type="project" value="UniProtKB-KW"/>
</dbReference>
<dbReference type="InterPro" id="IPR040086">
    <property type="entry name" value="MJ0683-like"/>
</dbReference>
<reference evidence="6 7" key="2">
    <citation type="submission" date="2016-10" db="EMBL/GenBank/DDBJ databases">
        <authorList>
            <person name="Varghese N."/>
            <person name="Submissions S."/>
        </authorList>
    </citation>
    <scope>NUCLEOTIDE SEQUENCE [LARGE SCALE GENOMIC DNA]</scope>
    <source>
        <strain evidence="6 7">DSM 24802</strain>
    </source>
</reference>
<evidence type="ECO:0000256" key="1">
    <source>
        <dbReference type="ARBA" id="ARBA00022723"/>
    </source>
</evidence>
<dbReference type="NCBIfam" id="NF033668">
    <property type="entry name" value="rSAM_PA0069"/>
    <property type="match status" value="1"/>
</dbReference>
<keyword evidence="3" id="KW-0411">Iron-sulfur</keyword>
<evidence type="ECO:0000313" key="8">
    <source>
        <dbReference type="Proteomes" id="UP000634647"/>
    </source>
</evidence>
<dbReference type="SUPFAM" id="SSF102114">
    <property type="entry name" value="Radical SAM enzymes"/>
    <property type="match status" value="1"/>
</dbReference>
<dbReference type="EMBL" id="BNAB01000004">
    <property type="protein sequence ID" value="GHE00532.1"/>
    <property type="molecule type" value="Genomic_DNA"/>
</dbReference>
<evidence type="ECO:0000313" key="5">
    <source>
        <dbReference type="EMBL" id="GHE00532.1"/>
    </source>
</evidence>
<dbReference type="RefSeq" id="WP_081825089.1">
    <property type="nucleotide sequence ID" value="NZ_BNAB01000004.1"/>
</dbReference>
<name>A0AAN4ZYP8_9RHOB</name>
<dbReference type="Proteomes" id="UP000199541">
    <property type="component" value="Unassembled WGS sequence"/>
</dbReference>
<evidence type="ECO:0000256" key="2">
    <source>
        <dbReference type="ARBA" id="ARBA00023004"/>
    </source>
</evidence>